<dbReference type="Gene3D" id="2.30.30.30">
    <property type="match status" value="1"/>
</dbReference>
<dbReference type="Gene3D" id="2.40.50.140">
    <property type="entry name" value="Nucleic acid-binding proteins"/>
    <property type="match status" value="1"/>
</dbReference>
<keyword evidence="5" id="KW-0699">rRNA-binding</keyword>
<comment type="subunit">
    <text evidence="5">Part of the 50S ribosomal subunit. Forms a bridge to the 30S subunit in the 70S ribosome.</text>
</comment>
<dbReference type="InterPro" id="IPR002171">
    <property type="entry name" value="Ribosomal_uL2"/>
</dbReference>
<dbReference type="PANTHER" id="PTHR13691">
    <property type="entry name" value="RIBOSOMAL PROTEIN L2"/>
    <property type="match status" value="1"/>
</dbReference>
<dbReference type="InterPro" id="IPR022666">
    <property type="entry name" value="Ribosomal_uL2_RNA-bd_dom"/>
</dbReference>
<dbReference type="FunFam" id="2.30.30.30:FF:000001">
    <property type="entry name" value="50S ribosomal protein L2"/>
    <property type="match status" value="1"/>
</dbReference>
<dbReference type="InterPro" id="IPR014726">
    <property type="entry name" value="Ribosomal_uL2_dom3"/>
</dbReference>
<dbReference type="InterPro" id="IPR022669">
    <property type="entry name" value="Ribosomal_uL2_C"/>
</dbReference>
<dbReference type="GO" id="GO:0015934">
    <property type="term" value="C:large ribosomal subunit"/>
    <property type="evidence" value="ECO:0007669"/>
    <property type="project" value="InterPro"/>
</dbReference>
<proteinExistence type="inferred from homology"/>
<dbReference type="AlphaFoldDB" id="A0A2M7AWG6"/>
<evidence type="ECO:0000256" key="5">
    <source>
        <dbReference type="HAMAP-Rule" id="MF_01320"/>
    </source>
</evidence>
<feature type="region of interest" description="Disordered" evidence="6">
    <location>
        <begin position="1"/>
        <end position="23"/>
    </location>
</feature>
<dbReference type="EMBL" id="PEVY01000068">
    <property type="protein sequence ID" value="PIU74974.1"/>
    <property type="molecule type" value="Genomic_DNA"/>
</dbReference>
<dbReference type="Gene3D" id="4.10.950.10">
    <property type="entry name" value="Ribosomal protein L2, domain 3"/>
    <property type="match status" value="1"/>
</dbReference>
<dbReference type="Proteomes" id="UP000228775">
    <property type="component" value="Unassembled WGS sequence"/>
</dbReference>
<evidence type="ECO:0000256" key="3">
    <source>
        <dbReference type="ARBA" id="ARBA00023274"/>
    </source>
</evidence>
<dbReference type="SMART" id="SM01383">
    <property type="entry name" value="Ribosomal_L2"/>
    <property type="match status" value="1"/>
</dbReference>
<dbReference type="Pfam" id="PF03947">
    <property type="entry name" value="Ribosomal_L2_C"/>
    <property type="match status" value="1"/>
</dbReference>
<dbReference type="SUPFAM" id="SSF50249">
    <property type="entry name" value="Nucleic acid-binding proteins"/>
    <property type="match status" value="1"/>
</dbReference>
<dbReference type="InterPro" id="IPR008991">
    <property type="entry name" value="Translation_prot_SH3-like_sf"/>
</dbReference>
<dbReference type="InterPro" id="IPR014722">
    <property type="entry name" value="Rib_uL2_dom2"/>
</dbReference>
<name>A0A2M7AWG6_9BACT</name>
<evidence type="ECO:0000256" key="4">
    <source>
        <dbReference type="ARBA" id="ARBA00035242"/>
    </source>
</evidence>
<dbReference type="HAMAP" id="MF_01320_B">
    <property type="entry name" value="Ribosomal_uL2_B"/>
    <property type="match status" value="1"/>
</dbReference>
<evidence type="ECO:0000313" key="10">
    <source>
        <dbReference type="Proteomes" id="UP000228775"/>
    </source>
</evidence>
<evidence type="ECO:0000256" key="2">
    <source>
        <dbReference type="ARBA" id="ARBA00022980"/>
    </source>
</evidence>
<evidence type="ECO:0000256" key="1">
    <source>
        <dbReference type="ARBA" id="ARBA00005636"/>
    </source>
</evidence>
<feature type="region of interest" description="Disordered" evidence="6">
    <location>
        <begin position="213"/>
        <end position="277"/>
    </location>
</feature>
<dbReference type="InterPro" id="IPR005880">
    <property type="entry name" value="Ribosomal_uL2_bac/org-type"/>
</dbReference>
<comment type="function">
    <text evidence="5">One of the primary rRNA binding proteins. Required for association of the 30S and 50S subunits to form the 70S ribosome, for tRNA binding and peptide bond formation. It has been suggested to have peptidyltransferase activity; this is somewhat controversial. Makes several contacts with the 16S rRNA in the 70S ribosome.</text>
</comment>
<feature type="domain" description="Large ribosomal subunit protein uL2 RNA-binding" evidence="8">
    <location>
        <begin position="40"/>
        <end position="115"/>
    </location>
</feature>
<evidence type="ECO:0000256" key="6">
    <source>
        <dbReference type="SAM" id="MobiDB-lite"/>
    </source>
</evidence>
<dbReference type="FunFam" id="4.10.950.10:FF:000001">
    <property type="entry name" value="50S ribosomal protein L2"/>
    <property type="match status" value="1"/>
</dbReference>
<dbReference type="GO" id="GO:0002181">
    <property type="term" value="P:cytoplasmic translation"/>
    <property type="evidence" value="ECO:0007669"/>
    <property type="project" value="TreeGrafter"/>
</dbReference>
<organism evidence="9 10">
    <name type="scientific">Candidatus Portnoybacteria bacterium CG06_land_8_20_14_3_00_39_12</name>
    <dbReference type="NCBI Taxonomy" id="1974809"/>
    <lineage>
        <taxon>Bacteria</taxon>
        <taxon>Candidatus Portnoyibacteriota</taxon>
    </lineage>
</organism>
<dbReference type="PIRSF" id="PIRSF002158">
    <property type="entry name" value="Ribosomal_L2"/>
    <property type="match status" value="1"/>
</dbReference>
<keyword evidence="2 5" id="KW-0689">Ribosomal protein</keyword>
<evidence type="ECO:0000259" key="7">
    <source>
        <dbReference type="SMART" id="SM01382"/>
    </source>
</evidence>
<gene>
    <name evidence="5" type="primary">rplB</name>
    <name evidence="9" type="ORF">COS76_03285</name>
</gene>
<dbReference type="InterPro" id="IPR012340">
    <property type="entry name" value="NA-bd_OB-fold"/>
</dbReference>
<keyword evidence="5" id="KW-0694">RNA-binding</keyword>
<comment type="caution">
    <text evidence="9">The sequence shown here is derived from an EMBL/GenBank/DDBJ whole genome shotgun (WGS) entry which is preliminary data.</text>
</comment>
<accession>A0A2M7AWG6</accession>
<dbReference type="GO" id="GO:0003735">
    <property type="term" value="F:structural constituent of ribosome"/>
    <property type="evidence" value="ECO:0007669"/>
    <property type="project" value="InterPro"/>
</dbReference>
<reference evidence="10" key="1">
    <citation type="submission" date="2017-09" db="EMBL/GenBank/DDBJ databases">
        <title>Depth-based differentiation of microbial function through sediment-hosted aquifers and enrichment of novel symbionts in the deep terrestrial subsurface.</title>
        <authorList>
            <person name="Probst A.J."/>
            <person name="Ladd B."/>
            <person name="Jarett J.K."/>
            <person name="Geller-Mcgrath D.E."/>
            <person name="Sieber C.M.K."/>
            <person name="Emerson J.B."/>
            <person name="Anantharaman K."/>
            <person name="Thomas B.C."/>
            <person name="Malmstrom R."/>
            <person name="Stieglmeier M."/>
            <person name="Klingl A."/>
            <person name="Woyke T."/>
            <person name="Ryan C.M."/>
            <person name="Banfield J.F."/>
        </authorList>
    </citation>
    <scope>NUCLEOTIDE SEQUENCE [LARGE SCALE GENOMIC DNA]</scope>
</reference>
<evidence type="ECO:0000313" key="9">
    <source>
        <dbReference type="EMBL" id="PIU74974.1"/>
    </source>
</evidence>
<dbReference type="SUPFAM" id="SSF50104">
    <property type="entry name" value="Translation proteins SH3-like domain"/>
    <property type="match status" value="1"/>
</dbReference>
<comment type="similarity">
    <text evidence="1 5">Belongs to the universal ribosomal protein uL2 family.</text>
</comment>
<protein>
    <recommendedName>
        <fullName evidence="4 5">Large ribosomal subunit protein uL2</fullName>
    </recommendedName>
</protein>
<sequence length="277" mass="30745">MKRYKPTTPGSRGAVGHDFSGLTKKEPEKQLLRPILRLKGRSGGKITVRHRGGGHKRQYRLIDFKMFRFDEPAKVQAIEYDPNRTSFIALVVYGDGKKSYILASEKLKVGDSVISSEKRIAFQAGNRMPLKYLPSGTEVFNIEMLPRGGGKLARSAGNLARVLACENGYAQVALPSGEKRMIHEDCLATIGQLSNLDHNKIVLGKAGKSRWLGRRPTVRGTAMSPGDHPHGGGEGRSLTGLRKGPKTKWGKLAYGVKTRKKRSRSNRFILERRKGRK</sequence>
<dbReference type="Pfam" id="PF00181">
    <property type="entry name" value="Ribosomal_L2_N"/>
    <property type="match status" value="1"/>
</dbReference>
<evidence type="ECO:0000259" key="8">
    <source>
        <dbReference type="SMART" id="SM01383"/>
    </source>
</evidence>
<keyword evidence="3 5" id="KW-0687">Ribonucleoprotein</keyword>
<dbReference type="GO" id="GO:0019843">
    <property type="term" value="F:rRNA binding"/>
    <property type="evidence" value="ECO:0007669"/>
    <property type="project" value="UniProtKB-UniRule"/>
</dbReference>
<dbReference type="SMART" id="SM01382">
    <property type="entry name" value="Ribosomal_L2_C"/>
    <property type="match status" value="1"/>
</dbReference>
<dbReference type="GO" id="GO:0016740">
    <property type="term" value="F:transferase activity"/>
    <property type="evidence" value="ECO:0007669"/>
    <property type="project" value="InterPro"/>
</dbReference>
<dbReference type="NCBIfam" id="TIGR01171">
    <property type="entry name" value="rplB_bact"/>
    <property type="match status" value="1"/>
</dbReference>
<dbReference type="PANTHER" id="PTHR13691:SF5">
    <property type="entry name" value="LARGE RIBOSOMAL SUBUNIT PROTEIN UL2M"/>
    <property type="match status" value="1"/>
</dbReference>
<feature type="domain" description="Large ribosomal subunit protein uL2 C-terminal" evidence="7">
    <location>
        <begin position="122"/>
        <end position="252"/>
    </location>
</feature>